<evidence type="ECO:0000313" key="15">
    <source>
        <dbReference type="EMBL" id="CAL8142137.1"/>
    </source>
</evidence>
<keyword evidence="16" id="KW-1185">Reference proteome</keyword>
<dbReference type="InterPro" id="IPR036719">
    <property type="entry name" value="Neuro-gated_channel_TM_sf"/>
</dbReference>
<keyword evidence="6" id="KW-0732">Signal</keyword>
<keyword evidence="5 11" id="KW-0812">Transmembrane</keyword>
<keyword evidence="7 11" id="KW-1133">Transmembrane helix</keyword>
<dbReference type="SUPFAM" id="SSF63712">
    <property type="entry name" value="Nicotinic receptor ligand binding domain-like"/>
    <property type="match status" value="1"/>
</dbReference>
<feature type="region of interest" description="Disordered" evidence="12">
    <location>
        <begin position="347"/>
        <end position="396"/>
    </location>
</feature>
<name>A0ABP1S2F0_9HEXA</name>
<dbReference type="NCBIfam" id="TIGR00860">
    <property type="entry name" value="LIC"/>
    <property type="match status" value="1"/>
</dbReference>
<organism evidence="15 16">
    <name type="scientific">Orchesella dallaii</name>
    <dbReference type="NCBI Taxonomy" id="48710"/>
    <lineage>
        <taxon>Eukaryota</taxon>
        <taxon>Metazoa</taxon>
        <taxon>Ecdysozoa</taxon>
        <taxon>Arthropoda</taxon>
        <taxon>Hexapoda</taxon>
        <taxon>Collembola</taxon>
        <taxon>Entomobryomorpha</taxon>
        <taxon>Entomobryoidea</taxon>
        <taxon>Orchesellidae</taxon>
        <taxon>Orchesellinae</taxon>
        <taxon>Orchesella</taxon>
    </lineage>
</organism>
<dbReference type="Gene3D" id="1.20.58.390">
    <property type="entry name" value="Neurotransmitter-gated ion-channel transmembrane domain"/>
    <property type="match status" value="1"/>
</dbReference>
<feature type="transmembrane region" description="Helical" evidence="11">
    <location>
        <begin position="257"/>
        <end position="274"/>
    </location>
</feature>
<keyword evidence="10 11" id="KW-0407">Ion channel</keyword>
<comment type="subcellular location">
    <subcellularLocation>
        <location evidence="2">Cell membrane</location>
    </subcellularLocation>
    <subcellularLocation>
        <location evidence="1">Membrane</location>
        <topology evidence="1">Multi-pass membrane protein</topology>
    </subcellularLocation>
</comment>
<dbReference type="InterPro" id="IPR006029">
    <property type="entry name" value="Neurotrans-gated_channel_TM"/>
</dbReference>
<accession>A0ABP1S2F0</accession>
<dbReference type="InterPro" id="IPR018000">
    <property type="entry name" value="Neurotransmitter_ion_chnl_CS"/>
</dbReference>
<dbReference type="SUPFAM" id="SSF90112">
    <property type="entry name" value="Neurotransmitter-gated ion-channel transmembrane pore"/>
    <property type="match status" value="1"/>
</dbReference>
<keyword evidence="8 11" id="KW-0406">Ion transport</keyword>
<evidence type="ECO:0000256" key="3">
    <source>
        <dbReference type="ARBA" id="ARBA00022448"/>
    </source>
</evidence>
<feature type="domain" description="Neurotransmitter-gated ion-channel ligand-binding" evidence="13">
    <location>
        <begin position="45"/>
        <end position="228"/>
    </location>
</feature>
<evidence type="ECO:0000256" key="12">
    <source>
        <dbReference type="SAM" id="MobiDB-lite"/>
    </source>
</evidence>
<evidence type="ECO:0000259" key="14">
    <source>
        <dbReference type="Pfam" id="PF02932"/>
    </source>
</evidence>
<gene>
    <name evidence="15" type="ORF">ODALV1_LOCUS28954</name>
</gene>
<dbReference type="InterPro" id="IPR006201">
    <property type="entry name" value="Neur_channel"/>
</dbReference>
<feature type="transmembrane region" description="Helical" evidence="11">
    <location>
        <begin position="15"/>
        <end position="33"/>
    </location>
</feature>
<evidence type="ECO:0000256" key="8">
    <source>
        <dbReference type="ARBA" id="ARBA00023065"/>
    </source>
</evidence>
<feature type="transmembrane region" description="Helical" evidence="11">
    <location>
        <begin position="476"/>
        <end position="495"/>
    </location>
</feature>
<dbReference type="Gene3D" id="2.70.170.10">
    <property type="entry name" value="Neurotransmitter-gated ion-channel ligand-binding domain"/>
    <property type="match status" value="1"/>
</dbReference>
<dbReference type="InterPro" id="IPR038050">
    <property type="entry name" value="Neuro_actylchol_rec"/>
</dbReference>
<dbReference type="PANTHER" id="PTHR18945">
    <property type="entry name" value="NEUROTRANSMITTER GATED ION CHANNEL"/>
    <property type="match status" value="1"/>
</dbReference>
<evidence type="ECO:0000313" key="16">
    <source>
        <dbReference type="Proteomes" id="UP001642540"/>
    </source>
</evidence>
<dbReference type="PRINTS" id="PR00253">
    <property type="entry name" value="GABAARECEPTR"/>
</dbReference>
<evidence type="ECO:0000256" key="9">
    <source>
        <dbReference type="ARBA" id="ARBA00023136"/>
    </source>
</evidence>
<dbReference type="CDD" id="cd19049">
    <property type="entry name" value="LGIC_TM_anion"/>
    <property type="match status" value="1"/>
</dbReference>
<evidence type="ECO:0000256" key="2">
    <source>
        <dbReference type="ARBA" id="ARBA00004236"/>
    </source>
</evidence>
<comment type="similarity">
    <text evidence="11">Belongs to the ligand-gated ion channel (TC 1.A.9) family.</text>
</comment>
<evidence type="ECO:0000256" key="11">
    <source>
        <dbReference type="RuleBase" id="RU000687"/>
    </source>
</evidence>
<proteinExistence type="inferred from homology"/>
<dbReference type="PROSITE" id="PS00236">
    <property type="entry name" value="NEUROTR_ION_CHANNEL"/>
    <property type="match status" value="1"/>
</dbReference>
<dbReference type="Proteomes" id="UP001642540">
    <property type="component" value="Unassembled WGS sequence"/>
</dbReference>
<evidence type="ECO:0000256" key="10">
    <source>
        <dbReference type="ARBA" id="ARBA00023303"/>
    </source>
</evidence>
<keyword evidence="9 11" id="KW-0472">Membrane</keyword>
<evidence type="ECO:0000259" key="13">
    <source>
        <dbReference type="Pfam" id="PF02931"/>
    </source>
</evidence>
<dbReference type="Pfam" id="PF02932">
    <property type="entry name" value="Neur_chan_memb"/>
    <property type="match status" value="1"/>
</dbReference>
<feature type="transmembrane region" description="Helical" evidence="11">
    <location>
        <begin position="314"/>
        <end position="337"/>
    </location>
</feature>
<evidence type="ECO:0000256" key="7">
    <source>
        <dbReference type="ARBA" id="ARBA00022989"/>
    </source>
</evidence>
<reference evidence="15 16" key="1">
    <citation type="submission" date="2024-08" db="EMBL/GenBank/DDBJ databases">
        <authorList>
            <person name="Cucini C."/>
            <person name="Frati F."/>
        </authorList>
    </citation>
    <scope>NUCLEOTIDE SEQUENCE [LARGE SCALE GENOMIC DNA]</scope>
</reference>
<keyword evidence="4" id="KW-1003">Cell membrane</keyword>
<dbReference type="InterPro" id="IPR006028">
    <property type="entry name" value="GABAA/Glycine_rcpt"/>
</dbReference>
<evidence type="ECO:0000256" key="6">
    <source>
        <dbReference type="ARBA" id="ARBA00022729"/>
    </source>
</evidence>
<evidence type="ECO:0000256" key="1">
    <source>
        <dbReference type="ARBA" id="ARBA00004141"/>
    </source>
</evidence>
<dbReference type="PRINTS" id="PR00252">
    <property type="entry name" value="NRIONCHANNEL"/>
</dbReference>
<evidence type="ECO:0000256" key="4">
    <source>
        <dbReference type="ARBA" id="ARBA00022475"/>
    </source>
</evidence>
<protein>
    <submittedName>
        <fullName evidence="15">Uncharacterized protein</fullName>
    </submittedName>
</protein>
<dbReference type="Pfam" id="PF02931">
    <property type="entry name" value="Neur_chan_LBD"/>
    <property type="match status" value="1"/>
</dbReference>
<dbReference type="InterPro" id="IPR036734">
    <property type="entry name" value="Neur_chan_lig-bd_sf"/>
</dbReference>
<feature type="domain" description="Neurotransmitter-gated ion-channel transmembrane" evidence="14">
    <location>
        <begin position="258"/>
        <end position="490"/>
    </location>
</feature>
<dbReference type="InterPro" id="IPR006202">
    <property type="entry name" value="Neur_chan_lig-bd"/>
</dbReference>
<comment type="caution">
    <text evidence="15">The sequence shown here is derived from an EMBL/GenBank/DDBJ whole genome shotgun (WGS) entry which is preliminary data.</text>
</comment>
<feature type="compositionally biased region" description="Polar residues" evidence="12">
    <location>
        <begin position="436"/>
        <end position="453"/>
    </location>
</feature>
<keyword evidence="3 11" id="KW-0813">Transport</keyword>
<feature type="region of interest" description="Disordered" evidence="12">
    <location>
        <begin position="436"/>
        <end position="460"/>
    </location>
</feature>
<evidence type="ECO:0000256" key="5">
    <source>
        <dbReference type="ARBA" id="ARBA00022692"/>
    </source>
</evidence>
<sequence>MAVIFSAAGKRSPEYNLTIIGIFSIFAHLVGYFETYAGTVEDLSMLDQLLKKGYDRRATPTNHLNNTPTLVNCELFIRSFGSPSPLTMDYKVDLYLRQQWVDERLKHRDIKRPMDLNDPNLVKAIWKPEVYFPNAKEADFQFVTVPNVLVRIHPDGKILYMLRLKVTFSCMMDLSKFPLDRQICTMEVASFSKTVEELILEWKKEDPIVTASLGMTQFEMVDIVASKCHESFQIGNYSCLVAEFHLARLLGFHLVQSYLPTILMVVISWVAFWMDVNAVPGRVTLGITTLLTVSSKATNIQENIESSYVKAIDVWMGACTAFVFSALMEFTVVNYLWRLEGQRNCRRTKAQQKSGGTPISRHPSSEPITRRAAHNEGTVGGLEDHSRSENTSPTSNTLVQIKEKIGGSMGNHLEARFIENPNHQYMTVSESHLRLSQSQPRNLNLNPDSASDQENPEKGKANFQQIAKNIDEASRVLFPVAFTLFVTCYWIYYLYT</sequence>
<dbReference type="EMBL" id="CAXLJM020000148">
    <property type="protein sequence ID" value="CAL8142137.1"/>
    <property type="molecule type" value="Genomic_DNA"/>
</dbReference>